<dbReference type="EMBL" id="CP015243">
    <property type="protein sequence ID" value="ANF58516.1"/>
    <property type="molecule type" value="Genomic_DNA"/>
</dbReference>
<evidence type="ECO:0000313" key="3">
    <source>
        <dbReference type="EMBL" id="ANF58516.1"/>
    </source>
</evidence>
<dbReference type="HAMAP" id="MF_00489">
    <property type="entry name" value="UPF0178"/>
    <property type="match status" value="1"/>
</dbReference>
<evidence type="ECO:0000256" key="1">
    <source>
        <dbReference type="ARBA" id="ARBA00008522"/>
    </source>
</evidence>
<dbReference type="PANTHER" id="PTHR35146:SF1">
    <property type="entry name" value="UPF0178 PROTEIN YAII"/>
    <property type="match status" value="1"/>
</dbReference>
<reference evidence="3 4" key="1">
    <citation type="submission" date="2016-04" db="EMBL/GenBank/DDBJ databases">
        <title>Complete Genome Sequence of Halotalea alkalilenta IHB B 13600.</title>
        <authorList>
            <person name="Swarnkar M.K."/>
            <person name="Sharma A."/>
            <person name="Kaushal K."/>
            <person name="Soni R."/>
            <person name="Rana S."/>
            <person name="Singh A.K."/>
            <person name="Gulati A."/>
        </authorList>
    </citation>
    <scope>NUCLEOTIDE SEQUENCE [LARGE SCALE GENOMIC DNA]</scope>
    <source>
        <strain evidence="3 4">IHB B 13600</strain>
    </source>
</reference>
<dbReference type="AlphaFoldDB" id="A0A172YHC4"/>
<protein>
    <recommendedName>
        <fullName evidence="2">UPF0178 protein A5892_14395</fullName>
    </recommendedName>
</protein>
<dbReference type="KEGG" id="haa:A5892_14395"/>
<dbReference type="Pfam" id="PF02639">
    <property type="entry name" value="DUF188"/>
    <property type="match status" value="1"/>
</dbReference>
<evidence type="ECO:0000313" key="4">
    <source>
        <dbReference type="Proteomes" id="UP000077875"/>
    </source>
</evidence>
<proteinExistence type="inferred from homology"/>
<comment type="similarity">
    <text evidence="1 2">Belongs to the UPF0178 family.</text>
</comment>
<dbReference type="PANTHER" id="PTHR35146">
    <property type="entry name" value="UPF0178 PROTEIN YAII"/>
    <property type="match status" value="1"/>
</dbReference>
<evidence type="ECO:0000256" key="2">
    <source>
        <dbReference type="HAMAP-Rule" id="MF_00489"/>
    </source>
</evidence>
<dbReference type="RefSeq" id="WP_064123385.1">
    <property type="nucleotide sequence ID" value="NZ_CP015243.1"/>
</dbReference>
<name>A0A172YHC4_9GAMM</name>
<dbReference type="NCBIfam" id="NF001095">
    <property type="entry name" value="PRK00124.1"/>
    <property type="match status" value="1"/>
</dbReference>
<accession>A0A172YHC4</accession>
<sequence length="153" mass="16570">MSVVWVDADACPKSIREIILRAAERTKTHTRLVANHALPVPRSPFVATITVPSGADAADALIHERIEAGELLITSDIPLADLVLAKGAVVLTPRGESLDAENIRGRLNMRDFMETLRASGEHSGGPKPLGEREVRAFANAFDRALARMLRSRG</sequence>
<dbReference type="Proteomes" id="UP000077875">
    <property type="component" value="Chromosome"/>
</dbReference>
<organism evidence="3 4">
    <name type="scientific">Halotalea alkalilenta</name>
    <dbReference type="NCBI Taxonomy" id="376489"/>
    <lineage>
        <taxon>Bacteria</taxon>
        <taxon>Pseudomonadati</taxon>
        <taxon>Pseudomonadota</taxon>
        <taxon>Gammaproteobacteria</taxon>
        <taxon>Oceanospirillales</taxon>
        <taxon>Halomonadaceae</taxon>
        <taxon>Halotalea</taxon>
    </lineage>
</organism>
<gene>
    <name evidence="3" type="ORF">A5892_14395</name>
</gene>
<dbReference type="InterPro" id="IPR003791">
    <property type="entry name" value="UPF0178"/>
</dbReference>
<keyword evidence="4" id="KW-1185">Reference proteome</keyword>
<dbReference type="CDD" id="cd18720">
    <property type="entry name" value="PIN_YqxD-like"/>
    <property type="match status" value="1"/>
</dbReference>